<gene>
    <name evidence="6 7" type="primary">rsmG</name>
    <name evidence="7" type="ORF">H0484_13680</name>
</gene>
<keyword evidence="8" id="KW-1185">Reference proteome</keyword>
<dbReference type="RefSeq" id="WP_226955217.1">
    <property type="nucleotide sequence ID" value="NZ_JACDXW010000008.1"/>
</dbReference>
<dbReference type="EMBL" id="JACDXW010000008">
    <property type="protein sequence ID" value="MCB5364799.1"/>
    <property type="molecule type" value="Genomic_DNA"/>
</dbReference>
<dbReference type="Pfam" id="PF02527">
    <property type="entry name" value="GidB"/>
    <property type="match status" value="1"/>
</dbReference>
<dbReference type="PANTHER" id="PTHR31760:SF0">
    <property type="entry name" value="S-ADENOSYL-L-METHIONINE-DEPENDENT METHYLTRANSFERASES SUPERFAMILY PROTEIN"/>
    <property type="match status" value="1"/>
</dbReference>
<dbReference type="Proteomes" id="UP000776983">
    <property type="component" value="Unassembled WGS sequence"/>
</dbReference>
<evidence type="ECO:0000256" key="2">
    <source>
        <dbReference type="ARBA" id="ARBA00022552"/>
    </source>
</evidence>
<comment type="caution">
    <text evidence="6">Lacks conserved residue(s) required for the propagation of feature annotation.</text>
</comment>
<evidence type="ECO:0000256" key="5">
    <source>
        <dbReference type="ARBA" id="ARBA00022691"/>
    </source>
</evidence>
<evidence type="ECO:0000256" key="6">
    <source>
        <dbReference type="HAMAP-Rule" id="MF_00074"/>
    </source>
</evidence>
<comment type="caution">
    <text evidence="7">The sequence shown here is derived from an EMBL/GenBank/DDBJ whole genome shotgun (WGS) entry which is preliminary data.</text>
</comment>
<dbReference type="SUPFAM" id="SSF53335">
    <property type="entry name" value="S-adenosyl-L-methionine-dependent methyltransferases"/>
    <property type="match status" value="1"/>
</dbReference>
<feature type="binding site" evidence="6">
    <location>
        <position position="154"/>
    </location>
    <ligand>
        <name>S-adenosyl-L-methionine</name>
        <dbReference type="ChEBI" id="CHEBI:59789"/>
    </ligand>
</feature>
<keyword evidence="2 6" id="KW-0698">rRNA processing</keyword>
<evidence type="ECO:0000313" key="8">
    <source>
        <dbReference type="Proteomes" id="UP000776983"/>
    </source>
</evidence>
<comment type="catalytic activity">
    <reaction evidence="6">
        <text>guanosine(527) in 16S rRNA + S-adenosyl-L-methionine = N(7)-methylguanosine(527) in 16S rRNA + S-adenosyl-L-homocysteine</text>
        <dbReference type="Rhea" id="RHEA:42732"/>
        <dbReference type="Rhea" id="RHEA-COMP:10209"/>
        <dbReference type="Rhea" id="RHEA-COMP:10210"/>
        <dbReference type="ChEBI" id="CHEBI:57856"/>
        <dbReference type="ChEBI" id="CHEBI:59789"/>
        <dbReference type="ChEBI" id="CHEBI:74269"/>
        <dbReference type="ChEBI" id="CHEBI:74480"/>
        <dbReference type="EC" id="2.1.1.170"/>
    </reaction>
</comment>
<evidence type="ECO:0000256" key="1">
    <source>
        <dbReference type="ARBA" id="ARBA00022490"/>
    </source>
</evidence>
<dbReference type="PIRSF" id="PIRSF003078">
    <property type="entry name" value="GidB"/>
    <property type="match status" value="1"/>
</dbReference>
<feature type="binding site" evidence="6">
    <location>
        <position position="94"/>
    </location>
    <ligand>
        <name>S-adenosyl-L-methionine</name>
        <dbReference type="ChEBI" id="CHEBI:59789"/>
    </ligand>
</feature>
<keyword evidence="4 6" id="KW-0808">Transferase</keyword>
<organism evidence="7 8">
    <name type="scientific">Mesopusillimonas faecipullorum</name>
    <dbReference type="NCBI Taxonomy" id="2755040"/>
    <lineage>
        <taxon>Bacteria</taxon>
        <taxon>Pseudomonadati</taxon>
        <taxon>Pseudomonadota</taxon>
        <taxon>Betaproteobacteria</taxon>
        <taxon>Burkholderiales</taxon>
        <taxon>Alcaligenaceae</taxon>
        <taxon>Mesopusillimonas</taxon>
    </lineage>
</organism>
<dbReference type="PANTHER" id="PTHR31760">
    <property type="entry name" value="S-ADENOSYL-L-METHIONINE-DEPENDENT METHYLTRANSFERASES SUPERFAMILY PROTEIN"/>
    <property type="match status" value="1"/>
</dbReference>
<sequence length="226" mass="25192">MNSSQSHVENLRQAATALNLTLDERQESAILAYMAQIQKWNKTYNLTALRQPEQILVQHVLDSLAVVNPIQNFLQTRSGNDETVIVDVGSGAGLPGTLLAIMHPEWRVYCVDAVEKKMAFVRQMSSILGLPNLHAVHGRVEQLPVYNADIVVSRAFASLPDFVQWASRHAGPDGVVLAMKGRVPQDEIDALHDAQAQWRVERVEALHVPLLDAQRCLVWLHRQGNS</sequence>
<dbReference type="InterPro" id="IPR029063">
    <property type="entry name" value="SAM-dependent_MTases_sf"/>
</dbReference>
<name>A0ABS8CFH6_9BURK</name>
<keyword evidence="3 6" id="KW-0489">Methyltransferase</keyword>
<comment type="subcellular location">
    <subcellularLocation>
        <location evidence="6">Cytoplasm</location>
    </subcellularLocation>
</comment>
<feature type="binding site" evidence="6">
    <location>
        <begin position="140"/>
        <end position="141"/>
    </location>
    <ligand>
        <name>S-adenosyl-L-methionine</name>
        <dbReference type="ChEBI" id="CHEBI:59789"/>
    </ligand>
</feature>
<reference evidence="7 8" key="1">
    <citation type="submission" date="2020-07" db="EMBL/GenBank/DDBJ databases">
        <title>Pusillimonas sp. nov., isolated from poultry manure in Taiwan.</title>
        <authorList>
            <person name="Lin S.-Y."/>
            <person name="Tang Y.-S."/>
            <person name="Young C.-C."/>
        </authorList>
    </citation>
    <scope>NUCLEOTIDE SEQUENCE [LARGE SCALE GENOMIC DNA]</scope>
    <source>
        <strain evidence="7 8">CC-YST705</strain>
    </source>
</reference>
<evidence type="ECO:0000313" key="7">
    <source>
        <dbReference type="EMBL" id="MCB5364799.1"/>
    </source>
</evidence>
<evidence type="ECO:0000256" key="3">
    <source>
        <dbReference type="ARBA" id="ARBA00022603"/>
    </source>
</evidence>
<accession>A0ABS8CFH6</accession>
<dbReference type="EC" id="2.1.1.170" evidence="6"/>
<keyword evidence="5 6" id="KW-0949">S-adenosyl-L-methionine</keyword>
<comment type="function">
    <text evidence="6">Specifically methylates the N7 position of guanine in position 527 of 16S rRNA.</text>
</comment>
<dbReference type="HAMAP" id="MF_00074">
    <property type="entry name" value="16SrRNA_methyltr_G"/>
    <property type="match status" value="1"/>
</dbReference>
<dbReference type="NCBIfam" id="TIGR00138">
    <property type="entry name" value="rsmG_gidB"/>
    <property type="match status" value="1"/>
</dbReference>
<dbReference type="CDD" id="cd02440">
    <property type="entry name" value="AdoMet_MTases"/>
    <property type="match status" value="1"/>
</dbReference>
<dbReference type="InterPro" id="IPR003682">
    <property type="entry name" value="rRNA_ssu_MeTfrase_G"/>
</dbReference>
<dbReference type="Gene3D" id="3.40.50.150">
    <property type="entry name" value="Vaccinia Virus protein VP39"/>
    <property type="match status" value="1"/>
</dbReference>
<protein>
    <recommendedName>
        <fullName evidence="6">Ribosomal RNA small subunit methyltransferase G</fullName>
        <ecNumber evidence="6">2.1.1.170</ecNumber>
    </recommendedName>
    <alternativeName>
        <fullName evidence="6">16S rRNA 7-methylguanosine methyltransferase</fullName>
        <shortName evidence="6">16S rRNA m7G methyltransferase</shortName>
    </alternativeName>
</protein>
<proteinExistence type="inferred from homology"/>
<feature type="binding site" evidence="6">
    <location>
        <position position="89"/>
    </location>
    <ligand>
        <name>S-adenosyl-L-methionine</name>
        <dbReference type="ChEBI" id="CHEBI:59789"/>
    </ligand>
</feature>
<evidence type="ECO:0000256" key="4">
    <source>
        <dbReference type="ARBA" id="ARBA00022679"/>
    </source>
</evidence>
<keyword evidence="1 6" id="KW-0963">Cytoplasm</keyword>
<comment type="similarity">
    <text evidence="6">Belongs to the methyltransferase superfamily. RNA methyltransferase RsmG family.</text>
</comment>